<proteinExistence type="inferred from homology"/>
<gene>
    <name evidence="9" type="ORF">SAMN04489720_1803</name>
</gene>
<dbReference type="InterPro" id="IPR037185">
    <property type="entry name" value="EmrE-like"/>
</dbReference>
<feature type="transmembrane region" description="Helical" evidence="8">
    <location>
        <begin position="84"/>
        <end position="104"/>
    </location>
</feature>
<evidence type="ECO:0000256" key="2">
    <source>
        <dbReference type="ARBA" id="ARBA00007362"/>
    </source>
</evidence>
<dbReference type="RefSeq" id="WP_092504325.1">
    <property type="nucleotide sequence ID" value="NZ_LT629695.1"/>
</dbReference>
<keyword evidence="3" id="KW-0813">Transport</keyword>
<dbReference type="OrthoDB" id="3250831at2"/>
<feature type="transmembrane region" description="Helical" evidence="8">
    <location>
        <begin position="249"/>
        <end position="271"/>
    </location>
</feature>
<sequence>MLAPVRAASSLRSGVGLGVAASIGASVLFGVLFLLPPLLAPLTGIEIVAWRVVVMLPVLIALFAATVGLRDVARVLARIRRRPVLALVLVADAALLSVQLWLFGWAPIAGHGLDTATGYLLLPLAMVLVGVVLHGERLSRMRGAAVAAAVLGVVAALAVGGSVGFTTALVALGYPIYFDLRRRFGLDGPGATVLEQLVLLPVAIVVLVAHAASGAAAVTWGHAPMLALLGVVSGTALWMYLSASRMLPFGLFGLLTYVEPVLLVVVSTLLLGEAVGASDALVYGPIAVALVLLALEPWLARRRGEPPTTTQPIPH</sequence>
<feature type="transmembrane region" description="Helical" evidence="8">
    <location>
        <begin position="15"/>
        <end position="35"/>
    </location>
</feature>
<evidence type="ECO:0000313" key="10">
    <source>
        <dbReference type="Proteomes" id="UP000198822"/>
    </source>
</evidence>
<dbReference type="NCBIfam" id="TIGR00688">
    <property type="entry name" value="rarD"/>
    <property type="match status" value="1"/>
</dbReference>
<comment type="similarity">
    <text evidence="2">Belongs to the EamA transporter family.</text>
</comment>
<evidence type="ECO:0000256" key="1">
    <source>
        <dbReference type="ARBA" id="ARBA00004651"/>
    </source>
</evidence>
<dbReference type="InterPro" id="IPR004626">
    <property type="entry name" value="RarD"/>
</dbReference>
<feature type="transmembrane region" description="Helical" evidence="8">
    <location>
        <begin position="225"/>
        <end position="243"/>
    </location>
</feature>
<accession>A0A1G8DX42</accession>
<keyword evidence="5 8" id="KW-0812">Transmembrane</keyword>
<feature type="transmembrane region" description="Helical" evidence="8">
    <location>
        <begin position="280"/>
        <end position="300"/>
    </location>
</feature>
<keyword evidence="7 8" id="KW-0472">Membrane</keyword>
<dbReference type="SUPFAM" id="SSF103481">
    <property type="entry name" value="Multidrug resistance efflux transporter EmrE"/>
    <property type="match status" value="1"/>
</dbReference>
<organism evidence="9 10">
    <name type="scientific">Agrococcus jejuensis</name>
    <dbReference type="NCBI Taxonomy" id="399736"/>
    <lineage>
        <taxon>Bacteria</taxon>
        <taxon>Bacillati</taxon>
        <taxon>Actinomycetota</taxon>
        <taxon>Actinomycetes</taxon>
        <taxon>Micrococcales</taxon>
        <taxon>Microbacteriaceae</taxon>
        <taxon>Agrococcus</taxon>
    </lineage>
</organism>
<dbReference type="AlphaFoldDB" id="A0A1G8DX42"/>
<evidence type="ECO:0000256" key="7">
    <source>
        <dbReference type="ARBA" id="ARBA00023136"/>
    </source>
</evidence>
<keyword evidence="4" id="KW-1003">Cell membrane</keyword>
<protein>
    <submittedName>
        <fullName evidence="9">Chloramphenicol-sensitive protein RarD</fullName>
    </submittedName>
</protein>
<dbReference type="STRING" id="399736.SAMN04489720_1803"/>
<evidence type="ECO:0000256" key="8">
    <source>
        <dbReference type="SAM" id="Phobius"/>
    </source>
</evidence>
<dbReference type="EMBL" id="LT629695">
    <property type="protein sequence ID" value="SDH62030.1"/>
    <property type="molecule type" value="Genomic_DNA"/>
</dbReference>
<comment type="subcellular location">
    <subcellularLocation>
        <location evidence="1">Cell membrane</location>
        <topology evidence="1">Multi-pass membrane protein</topology>
    </subcellularLocation>
</comment>
<feature type="transmembrane region" description="Helical" evidence="8">
    <location>
        <begin position="145"/>
        <end position="177"/>
    </location>
</feature>
<evidence type="ECO:0000313" key="9">
    <source>
        <dbReference type="EMBL" id="SDH62030.1"/>
    </source>
</evidence>
<keyword evidence="6 8" id="KW-1133">Transmembrane helix</keyword>
<evidence type="ECO:0000256" key="6">
    <source>
        <dbReference type="ARBA" id="ARBA00022989"/>
    </source>
</evidence>
<feature type="transmembrane region" description="Helical" evidence="8">
    <location>
        <begin position="116"/>
        <end position="133"/>
    </location>
</feature>
<feature type="transmembrane region" description="Helical" evidence="8">
    <location>
        <begin position="47"/>
        <end position="72"/>
    </location>
</feature>
<evidence type="ECO:0000256" key="5">
    <source>
        <dbReference type="ARBA" id="ARBA00022692"/>
    </source>
</evidence>
<dbReference type="GO" id="GO:0005886">
    <property type="term" value="C:plasma membrane"/>
    <property type="evidence" value="ECO:0007669"/>
    <property type="project" value="UniProtKB-SubCell"/>
</dbReference>
<evidence type="ECO:0000256" key="3">
    <source>
        <dbReference type="ARBA" id="ARBA00022448"/>
    </source>
</evidence>
<evidence type="ECO:0000256" key="4">
    <source>
        <dbReference type="ARBA" id="ARBA00022475"/>
    </source>
</evidence>
<dbReference type="Proteomes" id="UP000198822">
    <property type="component" value="Chromosome I"/>
</dbReference>
<name>A0A1G8DX42_9MICO</name>
<keyword evidence="10" id="KW-1185">Reference proteome</keyword>
<reference evidence="10" key="1">
    <citation type="submission" date="2016-10" db="EMBL/GenBank/DDBJ databases">
        <authorList>
            <person name="Varghese N."/>
            <person name="Submissions S."/>
        </authorList>
    </citation>
    <scope>NUCLEOTIDE SEQUENCE [LARGE SCALE GENOMIC DNA]</scope>
    <source>
        <strain evidence="10">DSM 22002</strain>
    </source>
</reference>